<sequence>MRRTGRGAHLGVVHRDVKPGNLMVTASGGDPDGEGTVKILDFGIAGLHGAAAHGRRPARTGDVFGTPLYMSPEQAQGLPVGVAGDLYSFGTILYRMLTGEPPFHAEDVLAVLRMHIHEAPRPPHRLRPDLPMELSDLVLELLAKDPWRRPRDAAQVGARLAALLAGTGTARRATVATPPPAATVPAAPPPGPLGHRALEQGPVDIGERAASGGAAADALAEPVDVPGEDLPETLRARRGQALRWDRAGAPERAVELFGGLLPDVERLYGPRHPETLTVRHHLAVNMSRCGRHAEAARLRAALLPDLTAAYGEGSERVLLTRLHLAFDVGGAGHHRRAAVLLGELVGDLSRALGPDDPNTLAARHHRAAHTGHAGDPAGAARQYHDLLADQVRLYGSEDARTARARDRLAHWWERAH</sequence>
<protein>
    <recommendedName>
        <fullName evidence="1">non-specific serine/threonine protein kinase</fullName>
        <ecNumber evidence="1">2.7.11.1</ecNumber>
    </recommendedName>
</protein>
<dbReference type="InterPro" id="IPR011009">
    <property type="entry name" value="Kinase-like_dom_sf"/>
</dbReference>
<dbReference type="InterPro" id="IPR008271">
    <property type="entry name" value="Ser/Thr_kinase_AS"/>
</dbReference>
<evidence type="ECO:0000256" key="2">
    <source>
        <dbReference type="ARBA" id="ARBA00022679"/>
    </source>
</evidence>
<feature type="domain" description="Protein kinase" evidence="7">
    <location>
        <begin position="1"/>
        <end position="164"/>
    </location>
</feature>
<feature type="region of interest" description="Disordered" evidence="6">
    <location>
        <begin position="359"/>
        <end position="378"/>
    </location>
</feature>
<feature type="compositionally biased region" description="Low complexity" evidence="6">
    <location>
        <begin position="209"/>
        <end position="220"/>
    </location>
</feature>
<dbReference type="RefSeq" id="WP_327307626.1">
    <property type="nucleotide sequence ID" value="NZ_FUWS01000001.1"/>
</dbReference>
<dbReference type="PROSITE" id="PS00108">
    <property type="entry name" value="PROTEIN_KINASE_ST"/>
    <property type="match status" value="1"/>
</dbReference>
<reference evidence="8 9" key="1">
    <citation type="submission" date="2017-02" db="EMBL/GenBank/DDBJ databases">
        <authorList>
            <person name="Peterson S.W."/>
        </authorList>
    </citation>
    <scope>NUCLEOTIDE SEQUENCE [LARGE SCALE GENOMIC DNA]</scope>
    <source>
        <strain evidence="8 9">DSM 45154</strain>
    </source>
</reference>
<keyword evidence="2" id="KW-0808">Transferase</keyword>
<gene>
    <name evidence="8" type="ORF">SAMN02745673_00341</name>
</gene>
<dbReference type="PANTHER" id="PTHR43671">
    <property type="entry name" value="SERINE/THREONINE-PROTEIN KINASE NEK"/>
    <property type="match status" value="1"/>
</dbReference>
<dbReference type="AlphaFoldDB" id="A0A1T4KF12"/>
<feature type="compositionally biased region" description="Pro residues" evidence="6">
    <location>
        <begin position="177"/>
        <end position="192"/>
    </location>
</feature>
<dbReference type="EMBL" id="FUWS01000001">
    <property type="protein sequence ID" value="SJZ40957.1"/>
    <property type="molecule type" value="Genomic_DNA"/>
</dbReference>
<feature type="region of interest" description="Disordered" evidence="6">
    <location>
        <begin position="209"/>
        <end position="229"/>
    </location>
</feature>
<dbReference type="GO" id="GO:0004674">
    <property type="term" value="F:protein serine/threonine kinase activity"/>
    <property type="evidence" value="ECO:0007669"/>
    <property type="project" value="UniProtKB-EC"/>
</dbReference>
<keyword evidence="9" id="KW-1185">Reference proteome</keyword>
<dbReference type="Proteomes" id="UP000190637">
    <property type="component" value="Unassembled WGS sequence"/>
</dbReference>
<feature type="region of interest" description="Disordered" evidence="6">
    <location>
        <begin position="169"/>
        <end position="196"/>
    </location>
</feature>
<dbReference type="Gene3D" id="1.10.510.10">
    <property type="entry name" value="Transferase(Phosphotransferase) domain 1"/>
    <property type="match status" value="1"/>
</dbReference>
<evidence type="ECO:0000259" key="7">
    <source>
        <dbReference type="PROSITE" id="PS50011"/>
    </source>
</evidence>
<accession>A0A1T4KF12</accession>
<dbReference type="GO" id="GO:0005524">
    <property type="term" value="F:ATP binding"/>
    <property type="evidence" value="ECO:0007669"/>
    <property type="project" value="UniProtKB-KW"/>
</dbReference>
<dbReference type="PANTHER" id="PTHR43671:SF13">
    <property type="entry name" value="SERINE_THREONINE-PROTEIN KINASE NEK2"/>
    <property type="match status" value="1"/>
</dbReference>
<keyword evidence="5" id="KW-0067">ATP-binding</keyword>
<evidence type="ECO:0000256" key="5">
    <source>
        <dbReference type="ARBA" id="ARBA00022840"/>
    </source>
</evidence>
<evidence type="ECO:0000256" key="4">
    <source>
        <dbReference type="ARBA" id="ARBA00022777"/>
    </source>
</evidence>
<dbReference type="EC" id="2.7.11.1" evidence="1"/>
<dbReference type="SUPFAM" id="SSF56112">
    <property type="entry name" value="Protein kinase-like (PK-like)"/>
    <property type="match status" value="1"/>
</dbReference>
<dbReference type="Pfam" id="PF00069">
    <property type="entry name" value="Pkinase"/>
    <property type="match status" value="1"/>
</dbReference>
<proteinExistence type="predicted"/>
<dbReference type="InterPro" id="IPR050660">
    <property type="entry name" value="NEK_Ser/Thr_kinase"/>
</dbReference>
<evidence type="ECO:0000256" key="6">
    <source>
        <dbReference type="SAM" id="MobiDB-lite"/>
    </source>
</evidence>
<evidence type="ECO:0000313" key="9">
    <source>
        <dbReference type="Proteomes" id="UP000190637"/>
    </source>
</evidence>
<dbReference type="InterPro" id="IPR011990">
    <property type="entry name" value="TPR-like_helical_dom_sf"/>
</dbReference>
<evidence type="ECO:0000256" key="1">
    <source>
        <dbReference type="ARBA" id="ARBA00012513"/>
    </source>
</evidence>
<organism evidence="8 9">
    <name type="scientific">Marinactinospora thermotolerans DSM 45154</name>
    <dbReference type="NCBI Taxonomy" id="1122192"/>
    <lineage>
        <taxon>Bacteria</taxon>
        <taxon>Bacillati</taxon>
        <taxon>Actinomycetota</taxon>
        <taxon>Actinomycetes</taxon>
        <taxon>Streptosporangiales</taxon>
        <taxon>Nocardiopsidaceae</taxon>
        <taxon>Marinactinospora</taxon>
    </lineage>
</organism>
<dbReference type="Gene3D" id="1.25.40.10">
    <property type="entry name" value="Tetratricopeptide repeat domain"/>
    <property type="match status" value="1"/>
</dbReference>
<dbReference type="SMART" id="SM00220">
    <property type="entry name" value="S_TKc"/>
    <property type="match status" value="1"/>
</dbReference>
<dbReference type="InterPro" id="IPR000719">
    <property type="entry name" value="Prot_kinase_dom"/>
</dbReference>
<dbReference type="PROSITE" id="PS50011">
    <property type="entry name" value="PROTEIN_KINASE_DOM"/>
    <property type="match status" value="1"/>
</dbReference>
<dbReference type="STRING" id="1122192.SAMN02745673_00341"/>
<keyword evidence="3" id="KW-0547">Nucleotide-binding</keyword>
<name>A0A1T4KF12_9ACTN</name>
<evidence type="ECO:0000256" key="3">
    <source>
        <dbReference type="ARBA" id="ARBA00022741"/>
    </source>
</evidence>
<dbReference type="CDD" id="cd14014">
    <property type="entry name" value="STKc_PknB_like"/>
    <property type="match status" value="1"/>
</dbReference>
<evidence type="ECO:0000313" key="8">
    <source>
        <dbReference type="EMBL" id="SJZ40957.1"/>
    </source>
</evidence>
<keyword evidence="4 8" id="KW-0418">Kinase</keyword>